<comment type="caution">
    <text evidence="1">The sequence shown here is derived from an EMBL/GenBank/DDBJ whole genome shotgun (WGS) entry which is preliminary data.</text>
</comment>
<dbReference type="InterPro" id="IPR025985">
    <property type="entry name" value="YnbE"/>
</dbReference>
<proteinExistence type="predicted"/>
<sequence>MQRGRGIWGAVTLVAGLVPLAGCINLEAPDEPIVIELNINVTQEVIYRLADDARENIEENADIF</sequence>
<dbReference type="Pfam" id="PF13617">
    <property type="entry name" value="Lipoprotein_19"/>
    <property type="match status" value="1"/>
</dbReference>
<evidence type="ECO:0000313" key="1">
    <source>
        <dbReference type="EMBL" id="MEL1250567.1"/>
    </source>
</evidence>
<dbReference type="EMBL" id="JBBYHV010000001">
    <property type="protein sequence ID" value="MEL1250567.1"/>
    <property type="molecule type" value="Genomic_DNA"/>
</dbReference>
<gene>
    <name evidence="1" type="ORF">AAEO60_07785</name>
</gene>
<protein>
    <submittedName>
        <fullName evidence="1">YnbE family lipoprotein</fullName>
    </submittedName>
</protein>
<dbReference type="RefSeq" id="WP_341673085.1">
    <property type="nucleotide sequence ID" value="NZ_JBBYHV010000001.1"/>
</dbReference>
<reference evidence="1 2" key="1">
    <citation type="submission" date="2024-04" db="EMBL/GenBank/DDBJ databases">
        <title>Aurantiacibacter sp. DGU6 16S ribosomal RNA gene Genome sequencing and assembly.</title>
        <authorList>
            <person name="Park S."/>
        </authorList>
    </citation>
    <scope>NUCLEOTIDE SEQUENCE [LARGE SCALE GENOMIC DNA]</scope>
    <source>
        <strain evidence="1 2">DGU6</strain>
    </source>
</reference>
<organism evidence="1 2">
    <name type="scientific">Aurantiacibacter gilvus</name>
    <dbReference type="NCBI Taxonomy" id="3139141"/>
    <lineage>
        <taxon>Bacteria</taxon>
        <taxon>Pseudomonadati</taxon>
        <taxon>Pseudomonadota</taxon>
        <taxon>Alphaproteobacteria</taxon>
        <taxon>Sphingomonadales</taxon>
        <taxon>Erythrobacteraceae</taxon>
        <taxon>Aurantiacibacter</taxon>
    </lineage>
</organism>
<keyword evidence="2" id="KW-1185">Reference proteome</keyword>
<dbReference type="Proteomes" id="UP001497045">
    <property type="component" value="Unassembled WGS sequence"/>
</dbReference>
<evidence type="ECO:0000313" key="2">
    <source>
        <dbReference type="Proteomes" id="UP001497045"/>
    </source>
</evidence>
<accession>A0ABU9IFR8</accession>
<name>A0ABU9IFR8_9SPHN</name>
<keyword evidence="1" id="KW-0449">Lipoprotein</keyword>